<organism evidence="1 2">
    <name type="scientific">Flavivirga rizhaonensis</name>
    <dbReference type="NCBI Taxonomy" id="2559571"/>
    <lineage>
        <taxon>Bacteria</taxon>
        <taxon>Pseudomonadati</taxon>
        <taxon>Bacteroidota</taxon>
        <taxon>Flavobacteriia</taxon>
        <taxon>Flavobacteriales</taxon>
        <taxon>Flavobacteriaceae</taxon>
        <taxon>Flavivirga</taxon>
    </lineage>
</organism>
<name>A0A4S1DVC3_9FLAO</name>
<evidence type="ECO:0000313" key="1">
    <source>
        <dbReference type="EMBL" id="TGV01805.1"/>
    </source>
</evidence>
<dbReference type="Proteomes" id="UP000307602">
    <property type="component" value="Unassembled WGS sequence"/>
</dbReference>
<dbReference type="OrthoDB" id="1415894at2"/>
<dbReference type="EMBL" id="SRSO01000020">
    <property type="protein sequence ID" value="TGV01805.1"/>
    <property type="molecule type" value="Genomic_DNA"/>
</dbReference>
<accession>A0A4S1DVC3</accession>
<protein>
    <submittedName>
        <fullName evidence="1">Uncharacterized protein</fullName>
    </submittedName>
</protein>
<gene>
    <name evidence="1" type="ORF">EM932_14115</name>
</gene>
<keyword evidence="2" id="KW-1185">Reference proteome</keyword>
<evidence type="ECO:0000313" key="2">
    <source>
        <dbReference type="Proteomes" id="UP000307602"/>
    </source>
</evidence>
<comment type="caution">
    <text evidence="1">The sequence shown here is derived from an EMBL/GenBank/DDBJ whole genome shotgun (WGS) entry which is preliminary data.</text>
</comment>
<reference evidence="1 2" key="1">
    <citation type="submission" date="2019-04" db="EMBL/GenBank/DDBJ databases">
        <authorList>
            <person name="Liu A."/>
        </authorList>
    </citation>
    <scope>NUCLEOTIDE SEQUENCE [LARGE SCALE GENOMIC DNA]</scope>
    <source>
        <strain evidence="1 2">RZ03</strain>
    </source>
</reference>
<dbReference type="RefSeq" id="WP_135877839.1">
    <property type="nucleotide sequence ID" value="NZ_SRSO01000020.1"/>
</dbReference>
<proteinExistence type="predicted"/>
<dbReference type="AlphaFoldDB" id="A0A4S1DVC3"/>
<sequence>MCNYTFPQVNYNKNDYIKSCNYYELINLNSLKHLDTLDSKGKCVFHSEDIKWKRESDFYRLLSLLIDIYEEKKEKGNLIGVHFISKRENIPIDYLDKLAPCYLQYATFCDDVIMSEVEVASNNEKKSFDFRDCIFIKNFLIKNCKIKQDVNFSGIQVIDTFEIIDTFFYDFVEFNHSKFKGSLLLTNCHFKEQFFFQNVFFEEKSTLQIHSTFHKFSLFEKCSVNSSIIDFSDCEFYGETIFRDLKLEQQSFFNNIFVKKVLVFSGKNENRIFHAYTEFNINEELILGNISFDNTNISCIIKEHKENILQLQSTGKIIIERGCIKYRLQTDEIEIFISEGNQLLIDEITRAYTNFFILHTGKNLGIEIVERASEKITLFYFSDENMSQEEFLRLLEDSQKTFLGLFSNFRNYLSNTKKEDYVLNGINGIISLMTISFRAALLISLGKWKREDTKALLNSINSTDSILVNEELHNQLSSINVSNALREGIESNKLNIINFHQINQKGKSNVYVEKNFKGDLAPNSQSSK</sequence>